<organism evidence="1 2">
    <name type="scientific">Demequina litorisediminis</name>
    <dbReference type="NCBI Taxonomy" id="1849022"/>
    <lineage>
        <taxon>Bacteria</taxon>
        <taxon>Bacillati</taxon>
        <taxon>Actinomycetota</taxon>
        <taxon>Actinomycetes</taxon>
        <taxon>Micrococcales</taxon>
        <taxon>Demequinaceae</taxon>
        <taxon>Demequina</taxon>
    </lineage>
</organism>
<gene>
    <name evidence="1" type="ORF">GCM10025876_08570</name>
</gene>
<sequence>MWQASGETRIGPLTVTVEAVHHPVPAYAMRIEGPSEHRARASAILTYTGDTDECDGLDVAAAGADVLLSEASFLTSENAPPGIHLTGLAAGQVAERAQVGRLILTHLPPWADCPSIEAEAARGFSGDIALARPGMRIEA</sequence>
<reference evidence="2" key="1">
    <citation type="journal article" date="2019" name="Int. J. Syst. Evol. Microbiol.">
        <title>The Global Catalogue of Microorganisms (GCM) 10K type strain sequencing project: providing services to taxonomists for standard genome sequencing and annotation.</title>
        <authorList>
            <consortium name="The Broad Institute Genomics Platform"/>
            <consortium name="The Broad Institute Genome Sequencing Center for Infectious Disease"/>
            <person name="Wu L."/>
            <person name="Ma J."/>
        </authorList>
    </citation>
    <scope>NUCLEOTIDE SEQUENCE [LARGE SCALE GENOMIC DNA]</scope>
    <source>
        <strain evidence="2">NBRC 112299</strain>
    </source>
</reference>
<comment type="caution">
    <text evidence="1">The sequence shown here is derived from an EMBL/GenBank/DDBJ whole genome shotgun (WGS) entry which is preliminary data.</text>
</comment>
<name>A0ABQ6ID40_9MICO</name>
<dbReference type="Proteomes" id="UP001157125">
    <property type="component" value="Unassembled WGS sequence"/>
</dbReference>
<dbReference type="PANTHER" id="PTHR46018">
    <property type="entry name" value="ZINC PHOSPHODIESTERASE ELAC PROTEIN 1"/>
    <property type="match status" value="1"/>
</dbReference>
<dbReference type="SUPFAM" id="SSF56281">
    <property type="entry name" value="Metallo-hydrolase/oxidoreductase"/>
    <property type="match status" value="1"/>
</dbReference>
<keyword evidence="2" id="KW-1185">Reference proteome</keyword>
<evidence type="ECO:0000313" key="2">
    <source>
        <dbReference type="Proteomes" id="UP001157125"/>
    </source>
</evidence>
<dbReference type="PANTHER" id="PTHR46018:SF4">
    <property type="entry name" value="METALLO-HYDROLASE YHFI-RELATED"/>
    <property type="match status" value="1"/>
</dbReference>
<proteinExistence type="predicted"/>
<dbReference type="Gene3D" id="3.60.15.10">
    <property type="entry name" value="Ribonuclease Z/Hydroxyacylglutathione hydrolase-like"/>
    <property type="match status" value="1"/>
</dbReference>
<dbReference type="InterPro" id="IPR036866">
    <property type="entry name" value="RibonucZ/Hydroxyglut_hydro"/>
</dbReference>
<protein>
    <submittedName>
        <fullName evidence="1">Uncharacterized protein</fullName>
    </submittedName>
</protein>
<accession>A0ABQ6ID40</accession>
<evidence type="ECO:0000313" key="1">
    <source>
        <dbReference type="EMBL" id="GMA34653.1"/>
    </source>
</evidence>
<dbReference type="EMBL" id="BSUN01000001">
    <property type="protein sequence ID" value="GMA34653.1"/>
    <property type="molecule type" value="Genomic_DNA"/>
</dbReference>